<evidence type="ECO:0000313" key="3">
    <source>
        <dbReference type="Proteomes" id="UP000234632"/>
    </source>
</evidence>
<keyword evidence="1" id="KW-0812">Transmembrane</keyword>
<accession>A0A2N4SYV4</accession>
<evidence type="ECO:0000256" key="1">
    <source>
        <dbReference type="SAM" id="Phobius"/>
    </source>
</evidence>
<keyword evidence="1" id="KW-0472">Membrane</keyword>
<comment type="caution">
    <text evidence="2">The sequence shown here is derived from an EMBL/GenBank/DDBJ whole genome shotgun (WGS) entry which is preliminary data.</text>
</comment>
<protein>
    <submittedName>
        <fullName evidence="2">Uncharacterized protein</fullName>
    </submittedName>
</protein>
<gene>
    <name evidence="2" type="ORF">AUQ48_01490</name>
</gene>
<name>A0A2N4SYV4_9MICC</name>
<dbReference type="Proteomes" id="UP000234632">
    <property type="component" value="Unassembled WGS sequence"/>
</dbReference>
<dbReference type="RefSeq" id="WP_101850925.1">
    <property type="nucleotide sequence ID" value="NZ_LOMZ01000001.1"/>
</dbReference>
<evidence type="ECO:0000313" key="2">
    <source>
        <dbReference type="EMBL" id="PLC11161.1"/>
    </source>
</evidence>
<dbReference type="AlphaFoldDB" id="A0A2N4SYV4"/>
<organism evidence="2 3">
    <name type="scientific">Kocuria flava</name>
    <dbReference type="NCBI Taxonomy" id="446860"/>
    <lineage>
        <taxon>Bacteria</taxon>
        <taxon>Bacillati</taxon>
        <taxon>Actinomycetota</taxon>
        <taxon>Actinomycetes</taxon>
        <taxon>Micrococcales</taxon>
        <taxon>Micrococcaceae</taxon>
        <taxon>Kocuria</taxon>
    </lineage>
</organism>
<proteinExistence type="predicted"/>
<feature type="transmembrane region" description="Helical" evidence="1">
    <location>
        <begin position="35"/>
        <end position="57"/>
    </location>
</feature>
<dbReference type="EMBL" id="LOMZ01000001">
    <property type="protein sequence ID" value="PLC11161.1"/>
    <property type="molecule type" value="Genomic_DNA"/>
</dbReference>
<sequence length="62" mass="6394">MTTAPACAAPATFFTYTGADCDPDLSLPPQREHRGAPLWVLALSSAAVGAAVGRLSVRRPLA</sequence>
<reference evidence="2 3" key="1">
    <citation type="submission" date="2015-12" db="EMBL/GenBank/DDBJ databases">
        <authorList>
            <person name="Shamseldin A."/>
            <person name="Moawad H."/>
            <person name="Abd El-Rahim W.M."/>
            <person name="Sadowsky M.J."/>
        </authorList>
    </citation>
    <scope>NUCLEOTIDE SEQUENCE [LARGE SCALE GENOMIC DNA]</scope>
    <source>
        <strain evidence="2 3">S43</strain>
    </source>
</reference>
<keyword evidence="1" id="KW-1133">Transmembrane helix</keyword>